<sequence length="120" mass="13498">MNIPVILQVACALTALKYSARRGPCPKGPLQAAFKSAPGRFVTRITYLSKLIGMPSLAACLKLELFRVYVRWGNTWAGEKEKPAQGRLSWPRRWFLVVSLRLFFVLCFLSDAILTTRPAN</sequence>
<evidence type="ECO:0000313" key="3">
    <source>
        <dbReference type="Proteomes" id="UP000269665"/>
    </source>
</evidence>
<proteinExistence type="predicted"/>
<evidence type="ECO:0000313" key="2">
    <source>
        <dbReference type="EMBL" id="RKO75368.1"/>
    </source>
</evidence>
<keyword evidence="1" id="KW-0472">Membrane</keyword>
<protein>
    <submittedName>
        <fullName evidence="2">Uncharacterized protein</fullName>
    </submittedName>
</protein>
<dbReference type="EMBL" id="PSZG01000001">
    <property type="protein sequence ID" value="RKO75368.1"/>
    <property type="molecule type" value="Genomic_DNA"/>
</dbReference>
<comment type="caution">
    <text evidence="2">The sequence shown here is derived from an EMBL/GenBank/DDBJ whole genome shotgun (WGS) entry which is preliminary data.</text>
</comment>
<keyword evidence="1" id="KW-1133">Transmembrane helix</keyword>
<name>A0A8B3FA67_PECPM</name>
<gene>
    <name evidence="2" type="ORF">C5E00_00460</name>
</gene>
<dbReference type="AlphaFoldDB" id="A0A8B3FA67"/>
<dbReference type="Proteomes" id="UP000269665">
    <property type="component" value="Unassembled WGS sequence"/>
</dbReference>
<keyword evidence="1" id="KW-0812">Transmembrane</keyword>
<organism evidence="2 3">
    <name type="scientific">Pectobacterium parmentieri</name>
    <dbReference type="NCBI Taxonomy" id="1905730"/>
    <lineage>
        <taxon>Bacteria</taxon>
        <taxon>Pseudomonadati</taxon>
        <taxon>Pseudomonadota</taxon>
        <taxon>Gammaproteobacteria</taxon>
        <taxon>Enterobacterales</taxon>
        <taxon>Pectobacteriaceae</taxon>
        <taxon>Pectobacterium</taxon>
    </lineage>
</organism>
<feature type="transmembrane region" description="Helical" evidence="1">
    <location>
        <begin position="94"/>
        <end position="114"/>
    </location>
</feature>
<evidence type="ECO:0000256" key="1">
    <source>
        <dbReference type="SAM" id="Phobius"/>
    </source>
</evidence>
<reference evidence="2 3" key="1">
    <citation type="journal article" date="2018" name="BMC Genomics">
        <title>High genomic variability in the plant pathogenic bacterium Pectobacterium parmentieri deciphered from de novo assembled complete genomes.</title>
        <authorList>
            <person name="Zoledowska S."/>
            <person name="Motyka-Pomagruk A."/>
            <person name="Sledz W."/>
            <person name="Mengoni A."/>
            <person name="Lojkowska E."/>
        </authorList>
    </citation>
    <scope>NUCLEOTIDE SEQUENCE [LARGE SCALE GENOMIC DNA]</scope>
    <source>
        <strain evidence="2 3">IFB5626</strain>
    </source>
</reference>
<accession>A0A8B3FA67</accession>